<protein>
    <recommendedName>
        <fullName evidence="4">NADH-ubiquinone oxidoreductase chain 6</fullName>
        <ecNumber evidence="3">7.1.1.2</ecNumber>
    </recommendedName>
    <alternativeName>
        <fullName evidence="14">NADH dehydrogenase subunit 6</fullName>
    </alternativeName>
</protein>
<dbReference type="GO" id="GO:0031966">
    <property type="term" value="C:mitochondrial membrane"/>
    <property type="evidence" value="ECO:0007669"/>
    <property type="project" value="UniProtKB-SubCell"/>
</dbReference>
<evidence type="ECO:0000256" key="13">
    <source>
        <dbReference type="ARBA" id="ARBA00023136"/>
    </source>
</evidence>
<dbReference type="EC" id="7.1.1.2" evidence="3"/>
<keyword evidence="12 17" id="KW-0496">Mitochondrion</keyword>
<keyword evidence="13 16" id="KW-0472">Membrane</keyword>
<evidence type="ECO:0000256" key="2">
    <source>
        <dbReference type="ARBA" id="ARBA00005698"/>
    </source>
</evidence>
<feature type="transmembrane region" description="Helical" evidence="16">
    <location>
        <begin position="6"/>
        <end position="28"/>
    </location>
</feature>
<reference evidence="17" key="1">
    <citation type="journal article" date="2019" name="Genome Biol. Evol.">
        <title>Mitogenomics Reveals a Novel Genetic Code in Hemichordata.</title>
        <authorList>
            <person name="Li Y."/>
            <person name="Kocot K.M."/>
            <person name="Tassia M.G."/>
            <person name="Cannon J.T."/>
            <person name="Bernt M."/>
            <person name="Halanych K.M."/>
        </authorList>
    </citation>
    <scope>NUCLEOTIDE SEQUENCE</scope>
</reference>
<keyword evidence="7 16" id="KW-0812">Transmembrane</keyword>
<dbReference type="AlphaFoldDB" id="A0A481P7X8"/>
<evidence type="ECO:0000256" key="5">
    <source>
        <dbReference type="ARBA" id="ARBA00022448"/>
    </source>
</evidence>
<evidence type="ECO:0000256" key="14">
    <source>
        <dbReference type="ARBA" id="ARBA00031019"/>
    </source>
</evidence>
<dbReference type="PANTHER" id="PTHR11435:SF1">
    <property type="entry name" value="NADH-UBIQUINONE OXIDOREDUCTASE CHAIN 6"/>
    <property type="match status" value="1"/>
</dbReference>
<evidence type="ECO:0000256" key="15">
    <source>
        <dbReference type="ARBA" id="ARBA00049551"/>
    </source>
</evidence>
<geneLocation type="mitochondrion" evidence="17"/>
<comment type="catalytic activity">
    <reaction evidence="15">
        <text>a ubiquinone + NADH + 5 H(+)(in) = a ubiquinol + NAD(+) + 4 H(+)(out)</text>
        <dbReference type="Rhea" id="RHEA:29091"/>
        <dbReference type="Rhea" id="RHEA-COMP:9565"/>
        <dbReference type="Rhea" id="RHEA-COMP:9566"/>
        <dbReference type="ChEBI" id="CHEBI:15378"/>
        <dbReference type="ChEBI" id="CHEBI:16389"/>
        <dbReference type="ChEBI" id="CHEBI:17976"/>
        <dbReference type="ChEBI" id="CHEBI:57540"/>
        <dbReference type="ChEBI" id="CHEBI:57945"/>
        <dbReference type="EC" id="7.1.1.2"/>
    </reaction>
</comment>
<organism evidence="17">
    <name type="scientific">Cephalodiscus hodgsoni</name>
    <dbReference type="NCBI Taxonomy" id="560606"/>
    <lineage>
        <taxon>Eukaryota</taxon>
        <taxon>Metazoa</taxon>
        <taxon>Hemichordata</taxon>
        <taxon>Pterobranchia</taxon>
        <taxon>Cephalodiscida</taxon>
        <taxon>Cephalodiscidae</taxon>
        <taxon>Cephalodiscus</taxon>
    </lineage>
</organism>
<evidence type="ECO:0000256" key="8">
    <source>
        <dbReference type="ARBA" id="ARBA00022967"/>
    </source>
</evidence>
<evidence type="ECO:0000256" key="6">
    <source>
        <dbReference type="ARBA" id="ARBA00022660"/>
    </source>
</evidence>
<comment type="similarity">
    <text evidence="2">Belongs to the complex I subunit 6 family.</text>
</comment>
<name>A0A481P7X8_9BILA</name>
<dbReference type="GO" id="GO:0008137">
    <property type="term" value="F:NADH dehydrogenase (ubiquinone) activity"/>
    <property type="evidence" value="ECO:0007669"/>
    <property type="project" value="UniProtKB-EC"/>
</dbReference>
<comment type="subcellular location">
    <subcellularLocation>
        <location evidence="1">Mitochondrion membrane</location>
        <topology evidence="1">Multi-pass membrane protein</topology>
    </subcellularLocation>
</comment>
<evidence type="ECO:0000256" key="16">
    <source>
        <dbReference type="SAM" id="Phobius"/>
    </source>
</evidence>
<feature type="transmembrane region" description="Helical" evidence="16">
    <location>
        <begin position="121"/>
        <end position="143"/>
    </location>
</feature>
<keyword evidence="10 16" id="KW-1133">Transmembrane helix</keyword>
<feature type="transmembrane region" description="Helical" evidence="16">
    <location>
        <begin position="59"/>
        <end position="78"/>
    </location>
</feature>
<feature type="transmembrane region" description="Helical" evidence="16">
    <location>
        <begin position="35"/>
        <end position="53"/>
    </location>
</feature>
<evidence type="ECO:0000256" key="4">
    <source>
        <dbReference type="ARBA" id="ARBA00021095"/>
    </source>
</evidence>
<evidence type="ECO:0000256" key="1">
    <source>
        <dbReference type="ARBA" id="ARBA00004225"/>
    </source>
</evidence>
<evidence type="ECO:0000313" key="17">
    <source>
        <dbReference type="EMBL" id="QAV59292.1"/>
    </source>
</evidence>
<keyword evidence="5" id="KW-0813">Transport</keyword>
<keyword evidence="8" id="KW-1278">Translocase</keyword>
<evidence type="ECO:0000256" key="3">
    <source>
        <dbReference type="ARBA" id="ARBA00012944"/>
    </source>
</evidence>
<keyword evidence="11" id="KW-0520">NAD</keyword>
<dbReference type="EMBL" id="MF374802">
    <property type="protein sequence ID" value="QAV59292.1"/>
    <property type="molecule type" value="Genomic_DNA"/>
</dbReference>
<evidence type="ECO:0000256" key="9">
    <source>
        <dbReference type="ARBA" id="ARBA00022982"/>
    </source>
</evidence>
<feature type="transmembrane region" description="Helical" evidence="16">
    <location>
        <begin position="90"/>
        <end position="115"/>
    </location>
</feature>
<sequence>MVGYVGYNLWGFIIFVGCSLMVIGSVLVWSSLAPFFSVLSMVVVVVGGLIIMVVLDNLFFSMVVFLVYLGGMVVVFVYSSAMAADRFPLWFFKFGIELLGVGLIIGLLGALWGVYGWGASYPGGAGILYGVVFWGGGGGAGGFEL</sequence>
<accession>A0A481P7X8</accession>
<evidence type="ECO:0000256" key="12">
    <source>
        <dbReference type="ARBA" id="ARBA00023128"/>
    </source>
</evidence>
<keyword evidence="9" id="KW-0249">Electron transport</keyword>
<evidence type="ECO:0000256" key="7">
    <source>
        <dbReference type="ARBA" id="ARBA00022692"/>
    </source>
</evidence>
<dbReference type="PANTHER" id="PTHR11435">
    <property type="entry name" value="NADH UBIQUINONE OXIDOREDUCTASE SUBUNIT ND6"/>
    <property type="match status" value="1"/>
</dbReference>
<dbReference type="InterPro" id="IPR050269">
    <property type="entry name" value="ComplexI_Subunit6"/>
</dbReference>
<proteinExistence type="inferred from homology"/>
<gene>
    <name evidence="17" type="primary">NADH6</name>
</gene>
<evidence type="ECO:0000256" key="10">
    <source>
        <dbReference type="ARBA" id="ARBA00022989"/>
    </source>
</evidence>
<evidence type="ECO:0000256" key="11">
    <source>
        <dbReference type="ARBA" id="ARBA00023027"/>
    </source>
</evidence>
<keyword evidence="6" id="KW-0679">Respiratory chain</keyword>